<dbReference type="AlphaFoldDB" id="I8Y8K6"/>
<sequence>MFQRFLCVVGMCSLLLPVEAQSSKNLRGINKATNNRNIVFRL</sequence>
<name>I8Y8K6_9BACE</name>
<evidence type="ECO:0000313" key="1">
    <source>
        <dbReference type="EMBL" id="EIY59470.1"/>
    </source>
</evidence>
<accession>I8Y8K6</accession>
<keyword evidence="2" id="KW-1185">Reference proteome</keyword>
<evidence type="ECO:0000313" key="2">
    <source>
        <dbReference type="Proteomes" id="UP000005150"/>
    </source>
</evidence>
<reference evidence="1 2" key="1">
    <citation type="submission" date="2012-02" db="EMBL/GenBank/DDBJ databases">
        <title>The Genome Sequence of Bacteroides salyersiae CL02T12C01.</title>
        <authorList>
            <consortium name="The Broad Institute Genome Sequencing Platform"/>
            <person name="Earl A."/>
            <person name="Ward D."/>
            <person name="Feldgarden M."/>
            <person name="Gevers D."/>
            <person name="Zitomersky N.L."/>
            <person name="Coyne M.J."/>
            <person name="Comstock L.E."/>
            <person name="Young S.K."/>
            <person name="Zeng Q."/>
            <person name="Gargeya S."/>
            <person name="Fitzgerald M."/>
            <person name="Haas B."/>
            <person name="Abouelleil A."/>
            <person name="Alvarado L."/>
            <person name="Arachchi H.M."/>
            <person name="Berlin A."/>
            <person name="Chapman S.B."/>
            <person name="Gearin G."/>
            <person name="Goldberg J."/>
            <person name="Griggs A."/>
            <person name="Gujja S."/>
            <person name="Hansen M."/>
            <person name="Heiman D."/>
            <person name="Howarth C."/>
            <person name="Larimer J."/>
            <person name="Lui A."/>
            <person name="MacDonald P.J.P."/>
            <person name="McCowen C."/>
            <person name="Montmayeur A."/>
            <person name="Murphy C."/>
            <person name="Neiman D."/>
            <person name="Pearson M."/>
            <person name="Priest M."/>
            <person name="Roberts A."/>
            <person name="Saif S."/>
            <person name="Shea T."/>
            <person name="Sisk P."/>
            <person name="Stolte C."/>
            <person name="Sykes S."/>
            <person name="Wortman J."/>
            <person name="Nusbaum C."/>
            <person name="Birren B."/>
        </authorList>
    </citation>
    <scope>NUCLEOTIDE SEQUENCE [LARGE SCALE GENOMIC DNA]</scope>
    <source>
        <strain evidence="1 2">CL02T12C01</strain>
    </source>
</reference>
<comment type="caution">
    <text evidence="1">The sequence shown here is derived from an EMBL/GenBank/DDBJ whole genome shotgun (WGS) entry which is preliminary data.</text>
</comment>
<proteinExistence type="predicted"/>
<protein>
    <submittedName>
        <fullName evidence="1">Uncharacterized protein</fullName>
    </submittedName>
</protein>
<organism evidence="1 2">
    <name type="scientific">Bacteroides salyersiae CL02T12C01</name>
    <dbReference type="NCBI Taxonomy" id="997887"/>
    <lineage>
        <taxon>Bacteria</taxon>
        <taxon>Pseudomonadati</taxon>
        <taxon>Bacteroidota</taxon>
        <taxon>Bacteroidia</taxon>
        <taxon>Bacteroidales</taxon>
        <taxon>Bacteroidaceae</taxon>
        <taxon>Bacteroides</taxon>
    </lineage>
</organism>
<dbReference type="HOGENOM" id="CLU_3247503_0_0_10"/>
<dbReference type="Proteomes" id="UP000005150">
    <property type="component" value="Unassembled WGS sequence"/>
</dbReference>
<dbReference type="EMBL" id="AGXV01000040">
    <property type="protein sequence ID" value="EIY59470.1"/>
    <property type="molecule type" value="Genomic_DNA"/>
</dbReference>
<gene>
    <name evidence="1" type="ORF">HMPREF1071_03461</name>
</gene>